<dbReference type="PANTHER" id="PTHR41814:SF1">
    <property type="entry name" value="CELLULASE"/>
    <property type="match status" value="1"/>
</dbReference>
<dbReference type="InParanoid" id="B0DEZ5"/>
<dbReference type="AlphaFoldDB" id="B0DEZ5"/>
<dbReference type="GO" id="GO:0016787">
    <property type="term" value="F:hydrolase activity"/>
    <property type="evidence" value="ECO:0007669"/>
    <property type="project" value="UniProtKB-KW"/>
</dbReference>
<gene>
    <name evidence="3" type="ORF">LACBIDRAFT_299613</name>
</gene>
<dbReference type="GO" id="GO:0005975">
    <property type="term" value="P:carbohydrate metabolic process"/>
    <property type="evidence" value="ECO:0007669"/>
    <property type="project" value="InterPro"/>
</dbReference>
<dbReference type="EMBL" id="DS547107">
    <property type="protein sequence ID" value="EDR06758.1"/>
    <property type="molecule type" value="Genomic_DNA"/>
</dbReference>
<keyword evidence="2" id="KW-0732">Signal</keyword>
<evidence type="ECO:0000256" key="2">
    <source>
        <dbReference type="SAM" id="SignalP"/>
    </source>
</evidence>
<feature type="chain" id="PRO_5002748642" evidence="2">
    <location>
        <begin position="21"/>
        <end position="400"/>
    </location>
</feature>
<dbReference type="Gene3D" id="1.50.10.10">
    <property type="match status" value="1"/>
</dbReference>
<accession>B0DEZ5</accession>
<dbReference type="GeneID" id="6078278"/>
<dbReference type="InterPro" id="IPR012341">
    <property type="entry name" value="6hp_glycosidase-like_sf"/>
</dbReference>
<dbReference type="HOGENOM" id="CLU_037534_2_0_1"/>
<evidence type="ECO:0000313" key="3">
    <source>
        <dbReference type="EMBL" id="EDR06758.1"/>
    </source>
</evidence>
<dbReference type="Pfam" id="PF07470">
    <property type="entry name" value="Glyco_hydro_88"/>
    <property type="match status" value="1"/>
</dbReference>
<dbReference type="PANTHER" id="PTHR41814">
    <property type="entry name" value="EXPRESSED PROTEIN"/>
    <property type="match status" value="1"/>
</dbReference>
<reference evidence="3 4" key="1">
    <citation type="journal article" date="2008" name="Nature">
        <title>The genome of Laccaria bicolor provides insights into mycorrhizal symbiosis.</title>
        <authorList>
            <person name="Martin F."/>
            <person name="Aerts A."/>
            <person name="Ahren D."/>
            <person name="Brun A."/>
            <person name="Danchin E.G.J."/>
            <person name="Duchaussoy F."/>
            <person name="Gibon J."/>
            <person name="Kohler A."/>
            <person name="Lindquist E."/>
            <person name="Pereda V."/>
            <person name="Salamov A."/>
            <person name="Shapiro H.J."/>
            <person name="Wuyts J."/>
            <person name="Blaudez D."/>
            <person name="Buee M."/>
            <person name="Brokstein P."/>
            <person name="Canbaeck B."/>
            <person name="Cohen D."/>
            <person name="Courty P.E."/>
            <person name="Coutinho P.M."/>
            <person name="Delaruelle C."/>
            <person name="Detter J.C."/>
            <person name="Deveau A."/>
            <person name="DiFazio S."/>
            <person name="Duplessis S."/>
            <person name="Fraissinet-Tachet L."/>
            <person name="Lucic E."/>
            <person name="Frey-Klett P."/>
            <person name="Fourrey C."/>
            <person name="Feussner I."/>
            <person name="Gay G."/>
            <person name="Grimwood J."/>
            <person name="Hoegger P.J."/>
            <person name="Jain P."/>
            <person name="Kilaru S."/>
            <person name="Labbe J."/>
            <person name="Lin Y.C."/>
            <person name="Legue V."/>
            <person name="Le Tacon F."/>
            <person name="Marmeisse R."/>
            <person name="Melayah D."/>
            <person name="Montanini B."/>
            <person name="Muratet M."/>
            <person name="Nehls U."/>
            <person name="Niculita-Hirzel H."/>
            <person name="Oudot-Le Secq M.P."/>
            <person name="Peter M."/>
            <person name="Quesneville H."/>
            <person name="Rajashekar B."/>
            <person name="Reich M."/>
            <person name="Rouhier N."/>
            <person name="Schmutz J."/>
            <person name="Yin T."/>
            <person name="Chalot M."/>
            <person name="Henrissat B."/>
            <person name="Kuees U."/>
            <person name="Lucas S."/>
            <person name="Van de Peer Y."/>
            <person name="Podila G.K."/>
            <person name="Polle A."/>
            <person name="Pukkila P.J."/>
            <person name="Richardson P.M."/>
            <person name="Rouze P."/>
            <person name="Sanders I.R."/>
            <person name="Stajich J.E."/>
            <person name="Tunlid A."/>
            <person name="Tuskan G."/>
            <person name="Grigoriev I.V."/>
        </authorList>
    </citation>
    <scope>NUCLEOTIDE SEQUENCE [LARGE SCALE GENOMIC DNA]</scope>
    <source>
        <strain evidence="4">S238N-H82 / ATCC MYA-4686</strain>
    </source>
</reference>
<dbReference type="Proteomes" id="UP000001194">
    <property type="component" value="Unassembled WGS sequence"/>
</dbReference>
<dbReference type="KEGG" id="lbc:LACBIDRAFT_299613"/>
<dbReference type="InterPro" id="IPR008928">
    <property type="entry name" value="6-hairpin_glycosidase_sf"/>
</dbReference>
<name>B0DEZ5_LACBS</name>
<dbReference type="SUPFAM" id="SSF48208">
    <property type="entry name" value="Six-hairpin glycosidases"/>
    <property type="match status" value="1"/>
</dbReference>
<dbReference type="RefSeq" id="XP_001882605.1">
    <property type="nucleotide sequence ID" value="XM_001882570.1"/>
</dbReference>
<evidence type="ECO:0000313" key="4">
    <source>
        <dbReference type="Proteomes" id="UP000001194"/>
    </source>
</evidence>
<dbReference type="InterPro" id="IPR010905">
    <property type="entry name" value="Glyco_hydro_88"/>
</dbReference>
<protein>
    <submittedName>
        <fullName evidence="3">Predicted protein</fullName>
    </submittedName>
</protein>
<evidence type="ECO:0000256" key="1">
    <source>
        <dbReference type="ARBA" id="ARBA00022801"/>
    </source>
</evidence>
<proteinExistence type="predicted"/>
<feature type="signal peptide" evidence="2">
    <location>
        <begin position="1"/>
        <end position="20"/>
    </location>
</feature>
<keyword evidence="1" id="KW-0378">Hydrolase</keyword>
<sequence>MVSNRYLLLTTLLFHQGASASTYHPHPSSNPIPFSPGFNISSVLTLATLLPSHSWEFGTASEALLELYSPSLSVFSSSAPFHGSPPEYAVPALKYAKSKIVLGTGANGLSDGDGATGDPASLGVFAVLLGGVYGDAARGEVDYLLGQAPRWGNAKGAVSQRVDVPELWADFVYMAPPFLAFYGAFTKNASVLREAVRQCGLYRDVLVVKEGEYAGLWRHIVGPQTADPGIWSTGNGWAAAGMTRVLGTVMKAPAGLFSRYEREEAVKDLSTWIKEILDGAMRMGMDGGLLRNYLDDASDEDGHGYGEVSGTALLASVAYRVAVLLPRVFGRRYVKWAEGVRGVIGRGHVTGNGTVVPTVNPLDWGDTKPYTAGSPEGQCFVVLMYAAWRDCVYAGVCRMS</sequence>
<keyword evidence="4" id="KW-1185">Reference proteome</keyword>
<organism evidence="4">
    <name type="scientific">Laccaria bicolor (strain S238N-H82 / ATCC MYA-4686)</name>
    <name type="common">Bicoloured deceiver</name>
    <name type="synonym">Laccaria laccata var. bicolor</name>
    <dbReference type="NCBI Taxonomy" id="486041"/>
    <lineage>
        <taxon>Eukaryota</taxon>
        <taxon>Fungi</taxon>
        <taxon>Dikarya</taxon>
        <taxon>Basidiomycota</taxon>
        <taxon>Agaricomycotina</taxon>
        <taxon>Agaricomycetes</taxon>
        <taxon>Agaricomycetidae</taxon>
        <taxon>Agaricales</taxon>
        <taxon>Agaricineae</taxon>
        <taxon>Hydnangiaceae</taxon>
        <taxon>Laccaria</taxon>
    </lineage>
</organism>
<dbReference type="OrthoDB" id="4138492at2759"/>